<dbReference type="EC" id="3.6.1.10" evidence="3"/>
<evidence type="ECO:0000256" key="6">
    <source>
        <dbReference type="ARBA" id="ARBA00022692"/>
    </source>
</evidence>
<keyword evidence="11" id="KW-0325">Glycoprotein</keyword>
<keyword evidence="16" id="KW-1185">Reference proteome</keyword>
<organism evidence="15 16">
    <name type="scientific">Lentithecium fluviatile CBS 122367</name>
    <dbReference type="NCBI Taxonomy" id="1168545"/>
    <lineage>
        <taxon>Eukaryota</taxon>
        <taxon>Fungi</taxon>
        <taxon>Dikarya</taxon>
        <taxon>Ascomycota</taxon>
        <taxon>Pezizomycotina</taxon>
        <taxon>Dothideomycetes</taxon>
        <taxon>Pleosporomycetidae</taxon>
        <taxon>Pleosporales</taxon>
        <taxon>Massarineae</taxon>
        <taxon>Lentitheciaceae</taxon>
        <taxon>Lentithecium</taxon>
    </lineage>
</organism>
<evidence type="ECO:0000256" key="10">
    <source>
        <dbReference type="ARBA" id="ARBA00023136"/>
    </source>
</evidence>
<dbReference type="PIRSF" id="PIRSF027093">
    <property type="entry name" value="EndopolyPtase_N1"/>
    <property type="match status" value="1"/>
</dbReference>
<feature type="compositionally biased region" description="Acidic residues" evidence="12">
    <location>
        <begin position="673"/>
        <end position="704"/>
    </location>
</feature>
<evidence type="ECO:0000256" key="1">
    <source>
        <dbReference type="ARBA" id="ARBA00004576"/>
    </source>
</evidence>
<gene>
    <name evidence="15" type="ORF">K458DRAFT_483288</name>
</gene>
<evidence type="ECO:0000313" key="16">
    <source>
        <dbReference type="Proteomes" id="UP000799291"/>
    </source>
</evidence>
<dbReference type="AlphaFoldDB" id="A0A6G1JL06"/>
<dbReference type="GO" id="GO:0004309">
    <property type="term" value="F:exopolyphosphatase activity"/>
    <property type="evidence" value="ECO:0007669"/>
    <property type="project" value="TreeGrafter"/>
</dbReference>
<keyword evidence="5" id="KW-0926">Vacuole</keyword>
<dbReference type="GO" id="GO:0000324">
    <property type="term" value="C:fungal-type vacuole"/>
    <property type="evidence" value="ECO:0007669"/>
    <property type="project" value="TreeGrafter"/>
</dbReference>
<dbReference type="GO" id="GO:0005774">
    <property type="term" value="C:vacuolar membrane"/>
    <property type="evidence" value="ECO:0007669"/>
    <property type="project" value="UniProtKB-SubCell"/>
</dbReference>
<feature type="chain" id="PRO_5026080670" description="Endopolyphosphatase" evidence="13">
    <location>
        <begin position="22"/>
        <end position="773"/>
    </location>
</feature>
<dbReference type="GO" id="GO:0000298">
    <property type="term" value="F:endopolyphosphatase activity"/>
    <property type="evidence" value="ECO:0007669"/>
    <property type="project" value="UniProtKB-EC"/>
</dbReference>
<dbReference type="PANTHER" id="PTHR10340:SF55">
    <property type="entry name" value="ENDOPOLYPHOSPHATASE"/>
    <property type="match status" value="1"/>
</dbReference>
<dbReference type="Pfam" id="PF00149">
    <property type="entry name" value="Metallophos"/>
    <property type="match status" value="1"/>
</dbReference>
<feature type="region of interest" description="Disordered" evidence="12">
    <location>
        <begin position="671"/>
        <end position="729"/>
    </location>
</feature>
<dbReference type="InterPro" id="IPR029052">
    <property type="entry name" value="Metallo-depent_PP-like"/>
</dbReference>
<evidence type="ECO:0000256" key="3">
    <source>
        <dbReference type="ARBA" id="ARBA00012459"/>
    </source>
</evidence>
<accession>A0A6G1JL06</accession>
<evidence type="ECO:0000256" key="7">
    <source>
        <dbReference type="ARBA" id="ARBA00022801"/>
    </source>
</evidence>
<comment type="subcellular location">
    <subcellularLocation>
        <location evidence="1">Vacuole membrane</location>
        <topology evidence="1">Single-pass type II membrane protein</topology>
    </subcellularLocation>
</comment>
<evidence type="ECO:0000256" key="13">
    <source>
        <dbReference type="SAM" id="SignalP"/>
    </source>
</evidence>
<protein>
    <recommendedName>
        <fullName evidence="4">Endopolyphosphatase</fullName>
        <ecNumber evidence="3">3.6.1.10</ecNumber>
    </recommendedName>
</protein>
<name>A0A6G1JL06_9PLEO</name>
<dbReference type="SUPFAM" id="SSF56300">
    <property type="entry name" value="Metallo-dependent phosphatases"/>
    <property type="match status" value="1"/>
</dbReference>
<feature type="signal peptide" evidence="13">
    <location>
        <begin position="1"/>
        <end position="21"/>
    </location>
</feature>
<evidence type="ECO:0000256" key="9">
    <source>
        <dbReference type="ARBA" id="ARBA00022989"/>
    </source>
</evidence>
<keyword evidence="9" id="KW-1133">Transmembrane helix</keyword>
<evidence type="ECO:0000256" key="4">
    <source>
        <dbReference type="ARBA" id="ARBA00014458"/>
    </source>
</evidence>
<dbReference type="InterPro" id="IPR041805">
    <property type="entry name" value="ASMase/PPN1_MPP"/>
</dbReference>
<reference evidence="15" key="1">
    <citation type="journal article" date="2020" name="Stud. Mycol.">
        <title>101 Dothideomycetes genomes: a test case for predicting lifestyles and emergence of pathogens.</title>
        <authorList>
            <person name="Haridas S."/>
            <person name="Albert R."/>
            <person name="Binder M."/>
            <person name="Bloem J."/>
            <person name="Labutti K."/>
            <person name="Salamov A."/>
            <person name="Andreopoulos B."/>
            <person name="Baker S."/>
            <person name="Barry K."/>
            <person name="Bills G."/>
            <person name="Bluhm B."/>
            <person name="Cannon C."/>
            <person name="Castanera R."/>
            <person name="Culley D."/>
            <person name="Daum C."/>
            <person name="Ezra D."/>
            <person name="Gonzalez J."/>
            <person name="Henrissat B."/>
            <person name="Kuo A."/>
            <person name="Liang C."/>
            <person name="Lipzen A."/>
            <person name="Lutzoni F."/>
            <person name="Magnuson J."/>
            <person name="Mondo S."/>
            <person name="Nolan M."/>
            <person name="Ohm R."/>
            <person name="Pangilinan J."/>
            <person name="Park H.-J."/>
            <person name="Ramirez L."/>
            <person name="Alfaro M."/>
            <person name="Sun H."/>
            <person name="Tritt A."/>
            <person name="Yoshinaga Y."/>
            <person name="Zwiers L.-H."/>
            <person name="Turgeon B."/>
            <person name="Goodwin S."/>
            <person name="Spatafora J."/>
            <person name="Crous P."/>
            <person name="Grigoriev I."/>
        </authorList>
    </citation>
    <scope>NUCLEOTIDE SEQUENCE</scope>
    <source>
        <strain evidence="15">CBS 122367</strain>
    </source>
</reference>
<comment type="similarity">
    <text evidence="2">Belongs to the endopolyphosphatase PPN1 family.</text>
</comment>
<dbReference type="OrthoDB" id="348678at2759"/>
<dbReference type="GO" id="GO:0008081">
    <property type="term" value="F:phosphoric diester hydrolase activity"/>
    <property type="evidence" value="ECO:0007669"/>
    <property type="project" value="TreeGrafter"/>
</dbReference>
<feature type="region of interest" description="Disordered" evidence="12">
    <location>
        <begin position="516"/>
        <end position="549"/>
    </location>
</feature>
<keyword evidence="7" id="KW-0378">Hydrolase</keyword>
<dbReference type="InterPro" id="IPR004843">
    <property type="entry name" value="Calcineurin-like_PHP"/>
</dbReference>
<dbReference type="Proteomes" id="UP000799291">
    <property type="component" value="Unassembled WGS sequence"/>
</dbReference>
<dbReference type="PANTHER" id="PTHR10340">
    <property type="entry name" value="SPHINGOMYELIN PHOSPHODIESTERASE"/>
    <property type="match status" value="1"/>
</dbReference>
<dbReference type="CDD" id="cd00842">
    <property type="entry name" value="MPP_ASMase"/>
    <property type="match status" value="1"/>
</dbReference>
<dbReference type="EMBL" id="MU005570">
    <property type="protein sequence ID" value="KAF2691234.1"/>
    <property type="molecule type" value="Genomic_DNA"/>
</dbReference>
<keyword evidence="13" id="KW-0732">Signal</keyword>
<dbReference type="GO" id="GO:0006798">
    <property type="term" value="P:polyphosphate catabolic process"/>
    <property type="evidence" value="ECO:0007669"/>
    <property type="project" value="TreeGrafter"/>
</dbReference>
<feature type="region of interest" description="Disordered" evidence="12">
    <location>
        <begin position="604"/>
        <end position="629"/>
    </location>
</feature>
<feature type="domain" description="Calcineurin-like phosphoesterase" evidence="14">
    <location>
        <begin position="45"/>
        <end position="315"/>
    </location>
</feature>
<dbReference type="Gene3D" id="3.60.21.10">
    <property type="match status" value="1"/>
</dbReference>
<feature type="compositionally biased region" description="Basic residues" evidence="12">
    <location>
        <begin position="714"/>
        <end position="729"/>
    </location>
</feature>
<evidence type="ECO:0000256" key="11">
    <source>
        <dbReference type="ARBA" id="ARBA00023180"/>
    </source>
</evidence>
<evidence type="ECO:0000313" key="15">
    <source>
        <dbReference type="EMBL" id="KAF2691234.1"/>
    </source>
</evidence>
<evidence type="ECO:0000256" key="8">
    <source>
        <dbReference type="ARBA" id="ARBA00022968"/>
    </source>
</evidence>
<feature type="compositionally biased region" description="Basic residues" evidence="12">
    <location>
        <begin position="516"/>
        <end position="541"/>
    </location>
</feature>
<evidence type="ECO:0000256" key="2">
    <source>
        <dbReference type="ARBA" id="ARBA00010399"/>
    </source>
</evidence>
<keyword evidence="6" id="KW-0812">Transmembrane</keyword>
<feature type="compositionally biased region" description="Basic residues" evidence="12">
    <location>
        <begin position="609"/>
        <end position="628"/>
    </location>
</feature>
<keyword evidence="8" id="KW-0735">Signal-anchor</keyword>
<proteinExistence type="inferred from homology"/>
<evidence type="ECO:0000256" key="5">
    <source>
        <dbReference type="ARBA" id="ARBA00022554"/>
    </source>
</evidence>
<keyword evidence="10" id="KW-0472">Membrane</keyword>
<dbReference type="InterPro" id="IPR012358">
    <property type="entry name" value="EndopolyPtase_N1"/>
</dbReference>
<sequence length="773" mass="87890">MLRPRDVLICGLLVSCTPCLGASSAPDLLGAGTIGHPRARRLQGRFLHITDFHPDPHYKTYSSTEEDAACHRKRGPAGYYGAETSACDSPKSLVNATMEWIKDNLADQIDFVIWTGDSARHDNDEKLPRTQKEIIQLNEFMVRSLTNVFGTGDDGDGDPTNDYAIPIVPTFGNNDIMPHNILLAGPNKWTLRYLDIWRGFIPEAQRHQFQQGGWFYVEVIPKKLAVISLNTMYFFTSNSGVDGCANKHEPGYEQFEWLRIQLQLLRDRGMHAMLVGHVPPARVDSKESWDETCWQKYALWERQYRDVIVGSFFGHMNIDHFMLQDFKQIKKSTKKGAMTSAKDVKNKEGEISLLEEGEVTVASASDYLLDLRQAWAKLPSPPSKSQKKSLPIADYFDADEEDAMSTWERFLSIFSKSEKGRKDKKPKSDKEKYLNKIGGKYAERYSVNLVSPSVVPNFFPTLRVFEYNITGLENIVLEPVHNSPKSHDSLLPQQPISDNQLLDDEAYMREVESAIKRKHKKEEKDAHKKKKYKFKVPKRPSKSSLPGPAYSPQPLTLISYTQYFANLTHINNDFVASSKSDLPEGNATHTVFGLDVSEDGDVDASKWKEGKHHGHQGKKPRPKPHPKTFKFEVEYDTRSDKRYKLKDLTVRSFVDLARRIGRDALGKKGVEESVYEDGDDDLSDDEEYDDDDVEDVEEDDDDLECETKVETSKKSKKGKKGKKHKKKPSKNGAWFAFVQRAFVGTMDPHDIEDMFGVRAEEAGDTPLEEVMEL</sequence>
<evidence type="ECO:0000259" key="14">
    <source>
        <dbReference type="Pfam" id="PF00149"/>
    </source>
</evidence>
<evidence type="ECO:0000256" key="12">
    <source>
        <dbReference type="SAM" id="MobiDB-lite"/>
    </source>
</evidence>